<organism evidence="1 2">
    <name type="scientific">Magallana gigas</name>
    <name type="common">Pacific oyster</name>
    <name type="synonym">Crassostrea gigas</name>
    <dbReference type="NCBI Taxonomy" id="29159"/>
    <lineage>
        <taxon>Eukaryota</taxon>
        <taxon>Metazoa</taxon>
        <taxon>Spiralia</taxon>
        <taxon>Lophotrochozoa</taxon>
        <taxon>Mollusca</taxon>
        <taxon>Bivalvia</taxon>
        <taxon>Autobranchia</taxon>
        <taxon>Pteriomorphia</taxon>
        <taxon>Ostreida</taxon>
        <taxon>Ostreoidea</taxon>
        <taxon>Ostreidae</taxon>
        <taxon>Magallana</taxon>
    </lineage>
</organism>
<dbReference type="EnsemblMetazoa" id="G10084.6">
    <property type="protein sequence ID" value="G10084.6:cds"/>
    <property type="gene ID" value="G10084"/>
</dbReference>
<accession>A0A8W8HLN2</accession>
<sequence length="256" mass="29014">MSADKERMCPPDDLMFIKMNVGFLPKRGSPPEEVVSHKKIGSPLANIAAISSTKMEIKAKPRLRRSWSVTPTLGHSSPTLRSTICSGYSFGRPKLSRNVWGHSPEPTQLQNFESLAEMKVSLKLIEVHTQPLAPAVERTEKPRVRKQLLAMSEDKSKKILEGKLDKAQGEFVGRSGLTYQTKESVASKSQDSSNKRQFARTYISEITKETVFTDKKRNEFLKQWPLIFHEMVYSAVTDMSDMQGYMKKCLEELEKS</sequence>
<protein>
    <submittedName>
        <fullName evidence="1">Uncharacterized protein</fullName>
    </submittedName>
</protein>
<dbReference type="AlphaFoldDB" id="A0A8W8HLN2"/>
<reference evidence="1" key="1">
    <citation type="submission" date="2022-08" db="UniProtKB">
        <authorList>
            <consortium name="EnsemblMetazoa"/>
        </authorList>
    </citation>
    <scope>IDENTIFICATION</scope>
    <source>
        <strain evidence="1">05x7-T-G4-1.051#20</strain>
    </source>
</reference>
<dbReference type="Proteomes" id="UP000005408">
    <property type="component" value="Unassembled WGS sequence"/>
</dbReference>
<proteinExistence type="predicted"/>
<name>A0A8W8HLN2_MAGGI</name>
<evidence type="ECO:0000313" key="2">
    <source>
        <dbReference type="Proteomes" id="UP000005408"/>
    </source>
</evidence>
<keyword evidence="2" id="KW-1185">Reference proteome</keyword>
<evidence type="ECO:0000313" key="1">
    <source>
        <dbReference type="EnsemblMetazoa" id="G10084.6:cds"/>
    </source>
</evidence>